<gene>
    <name evidence="1" type="ORF">ABS32_04520</name>
</gene>
<name>A0A0R2X847_9BACT</name>
<organism evidence="1 2">
    <name type="scientific">Verrucomicrobia subdivision 6 bacterium BACL9 MAG-120820-bin42</name>
    <dbReference type="NCBI Taxonomy" id="1655634"/>
    <lineage>
        <taxon>Bacteria</taxon>
        <taxon>Pseudomonadati</taxon>
        <taxon>Verrucomicrobiota</taxon>
        <taxon>Verrucomicrobiia</taxon>
        <taxon>Verrucomicrobiales</taxon>
        <taxon>Verrucomicrobia subdivision 6</taxon>
    </lineage>
</organism>
<accession>A0A0R2X847</accession>
<evidence type="ECO:0000313" key="2">
    <source>
        <dbReference type="Proteomes" id="UP000051557"/>
    </source>
</evidence>
<comment type="caution">
    <text evidence="1">The sequence shown here is derived from an EMBL/GenBank/DDBJ whole genome shotgun (WGS) entry which is preliminary data.</text>
</comment>
<dbReference type="Proteomes" id="UP000051557">
    <property type="component" value="Unassembled WGS sequence"/>
</dbReference>
<evidence type="ECO:0000313" key="1">
    <source>
        <dbReference type="EMBL" id="KRP32218.1"/>
    </source>
</evidence>
<dbReference type="EMBL" id="LIDM01000151">
    <property type="protein sequence ID" value="KRP32218.1"/>
    <property type="molecule type" value="Genomic_DNA"/>
</dbReference>
<protein>
    <submittedName>
        <fullName evidence="1">Uncharacterized protein</fullName>
    </submittedName>
</protein>
<sequence>LFGVEVKAKKLGVIVSINNAVQNSGRLPSMFEEIFKLFPDADVILTNGGGMVDWPKALGEFNAKVEERKKREKETGKKEIGPSKMEVPKITRFSSGEAMDWPPVRGVSFAKNYPGLKAKEPALYEKLLRRNNTWFLSSYADANACYKAFDELIKKKVEAIYWYNTFSFPIEGSEAERVAVVILENQIEIIVDDQAGSFRQGKDWIEKVKARTAARGAGS</sequence>
<feature type="non-terminal residue" evidence="1">
    <location>
        <position position="1"/>
    </location>
</feature>
<proteinExistence type="predicted"/>
<reference evidence="1 2" key="1">
    <citation type="submission" date="2015-10" db="EMBL/GenBank/DDBJ databases">
        <title>Metagenome-Assembled Genomes uncover a global brackish microbiome.</title>
        <authorList>
            <person name="Hugerth L.W."/>
            <person name="Larsson J."/>
            <person name="Alneberg J."/>
            <person name="Lindh M.V."/>
            <person name="Legrand C."/>
            <person name="Pinhassi J."/>
            <person name="Andersson A.F."/>
        </authorList>
    </citation>
    <scope>NUCLEOTIDE SEQUENCE [LARGE SCALE GENOMIC DNA]</scope>
    <source>
        <strain evidence="1">BACL9 MAG-120820-bin42</strain>
    </source>
</reference>
<dbReference type="AlphaFoldDB" id="A0A0R2X847"/>